<reference evidence="3" key="1">
    <citation type="submission" date="2017-09" db="EMBL/GenBank/DDBJ databases">
        <title>Depth-based differentiation of microbial function through sediment-hosted aquifers and enrichment of novel symbionts in the deep terrestrial subsurface.</title>
        <authorList>
            <person name="Probst A.J."/>
            <person name="Ladd B."/>
            <person name="Jarett J.K."/>
            <person name="Geller-Mcgrath D.E."/>
            <person name="Sieber C.M.K."/>
            <person name="Emerson J.B."/>
            <person name="Anantharaman K."/>
            <person name="Thomas B.C."/>
            <person name="Malmstrom R."/>
            <person name="Stieglmeier M."/>
            <person name="Klingl A."/>
            <person name="Woyke T."/>
            <person name="Ryan C.M."/>
            <person name="Banfield J.F."/>
        </authorList>
    </citation>
    <scope>NUCLEOTIDE SEQUENCE [LARGE SCALE GENOMIC DNA]</scope>
</reference>
<dbReference type="Proteomes" id="UP000228711">
    <property type="component" value="Unassembled WGS sequence"/>
</dbReference>
<name>A0A2H0YRT3_9BACT</name>
<comment type="caution">
    <text evidence="2">The sequence shown here is derived from an EMBL/GenBank/DDBJ whole genome shotgun (WGS) entry which is preliminary data.</text>
</comment>
<dbReference type="AlphaFoldDB" id="A0A2H0YRT3"/>
<protein>
    <submittedName>
        <fullName evidence="2">Uncharacterized protein</fullName>
    </submittedName>
</protein>
<sequence length="154" mass="17525">MIYFPFKPMLTISHALIGASIATRITNPVISLPIAVAAHFICDIIPHWDVGVNRRARSTKETFVLAAVDVIFAILLMFVFFSSKVPTIYLLSMFFASTLPDWLEAPYLFLNWDFFPFGSMYRFQSKLQSKLQFPLGLITQALVVFLVYYLSTAI</sequence>
<feature type="transmembrane region" description="Helical" evidence="1">
    <location>
        <begin position="62"/>
        <end position="82"/>
    </location>
</feature>
<proteinExistence type="predicted"/>
<keyword evidence="1" id="KW-0472">Membrane</keyword>
<organism evidence="2 3">
    <name type="scientific">Candidatus Kerfeldbacteria bacterium CG08_land_8_20_14_0_20_42_7</name>
    <dbReference type="NCBI Taxonomy" id="2014245"/>
    <lineage>
        <taxon>Bacteria</taxon>
        <taxon>Candidatus Kerfeldiibacteriota</taxon>
    </lineage>
</organism>
<keyword evidence="1" id="KW-0812">Transmembrane</keyword>
<evidence type="ECO:0000313" key="3">
    <source>
        <dbReference type="Proteomes" id="UP000228711"/>
    </source>
</evidence>
<evidence type="ECO:0000256" key="1">
    <source>
        <dbReference type="SAM" id="Phobius"/>
    </source>
</evidence>
<accession>A0A2H0YRT3</accession>
<feature type="transmembrane region" description="Helical" evidence="1">
    <location>
        <begin position="131"/>
        <end position="151"/>
    </location>
</feature>
<dbReference type="EMBL" id="PEXV01000139">
    <property type="protein sequence ID" value="PIS41214.1"/>
    <property type="molecule type" value="Genomic_DNA"/>
</dbReference>
<evidence type="ECO:0000313" key="2">
    <source>
        <dbReference type="EMBL" id="PIS41214.1"/>
    </source>
</evidence>
<keyword evidence="1" id="KW-1133">Transmembrane helix</keyword>
<gene>
    <name evidence="2" type="ORF">COT25_04270</name>
</gene>